<dbReference type="EMBL" id="JAMGBE010000002">
    <property type="protein sequence ID" value="MCL6729699.1"/>
    <property type="molecule type" value="Genomic_DNA"/>
</dbReference>
<feature type="signal peptide" evidence="1">
    <location>
        <begin position="1"/>
        <end position="20"/>
    </location>
</feature>
<reference evidence="3" key="1">
    <citation type="submission" date="2022-05" db="EMBL/GenBank/DDBJ databases">
        <authorList>
            <person name="Jo J.-H."/>
            <person name="Im W.-T."/>
        </authorList>
    </citation>
    <scope>NUCLEOTIDE SEQUENCE</scope>
    <source>
        <strain evidence="3">SE220</strain>
    </source>
</reference>
<dbReference type="Gene3D" id="3.10.450.50">
    <property type="match status" value="1"/>
</dbReference>
<name>A0ABT0S1G9_9SPHN</name>
<evidence type="ECO:0000313" key="4">
    <source>
        <dbReference type="Proteomes" id="UP001165342"/>
    </source>
</evidence>
<feature type="domain" description="SnoaL-like" evidence="2">
    <location>
        <begin position="27"/>
        <end position="142"/>
    </location>
</feature>
<evidence type="ECO:0000259" key="2">
    <source>
        <dbReference type="Pfam" id="PF13474"/>
    </source>
</evidence>
<dbReference type="InterPro" id="IPR037401">
    <property type="entry name" value="SnoaL-like"/>
</dbReference>
<feature type="chain" id="PRO_5046231211" evidence="1">
    <location>
        <begin position="21"/>
        <end position="153"/>
    </location>
</feature>
<dbReference type="Pfam" id="PF13474">
    <property type="entry name" value="SnoaL_3"/>
    <property type="match status" value="1"/>
</dbReference>
<keyword evidence="1" id="KW-0732">Signal</keyword>
<gene>
    <name evidence="3" type="ORF">LZ538_06465</name>
</gene>
<evidence type="ECO:0000256" key="1">
    <source>
        <dbReference type="SAM" id="SignalP"/>
    </source>
</evidence>
<evidence type="ECO:0000313" key="3">
    <source>
        <dbReference type="EMBL" id="MCL6729699.1"/>
    </source>
</evidence>
<comment type="caution">
    <text evidence="3">The sequence shown here is derived from an EMBL/GenBank/DDBJ whole genome shotgun (WGS) entry which is preliminary data.</text>
</comment>
<sequence length="153" mass="16169">MRGLLGVAALVLAVGSEAGAADVYGPEQTVDAFHAALAMGDTKAVAALLTDKAVIFEEGGVERTKAEYSAHHLPADAAFAKVVRMSTARRFGDHGSGLAWVASEGRMKGSYKGKRIDRLTTETMVLQETSAGWKIVHIHWSSAEAPKHAIPAD</sequence>
<dbReference type="SUPFAM" id="SSF54427">
    <property type="entry name" value="NTF2-like"/>
    <property type="match status" value="1"/>
</dbReference>
<dbReference type="InterPro" id="IPR032710">
    <property type="entry name" value="NTF2-like_dom_sf"/>
</dbReference>
<accession>A0ABT0S1G9</accession>
<proteinExistence type="predicted"/>
<keyword evidence="4" id="KW-1185">Reference proteome</keyword>
<organism evidence="3 4">
    <name type="scientific">Sphingomonas hankyongi</name>
    <dbReference type="NCBI Taxonomy" id="2908209"/>
    <lineage>
        <taxon>Bacteria</taxon>
        <taxon>Pseudomonadati</taxon>
        <taxon>Pseudomonadota</taxon>
        <taxon>Alphaproteobacteria</taxon>
        <taxon>Sphingomonadales</taxon>
        <taxon>Sphingomonadaceae</taxon>
        <taxon>Sphingomonas</taxon>
    </lineage>
</organism>
<dbReference type="RefSeq" id="WP_249831179.1">
    <property type="nucleotide sequence ID" value="NZ_JAMGBE010000002.1"/>
</dbReference>
<protein>
    <submittedName>
        <fullName evidence="3">Nuclear transport factor 2 family protein</fullName>
    </submittedName>
</protein>
<dbReference type="Proteomes" id="UP001165342">
    <property type="component" value="Unassembled WGS sequence"/>
</dbReference>